<protein>
    <submittedName>
        <fullName evidence="2">Uncharacterized protein</fullName>
    </submittedName>
</protein>
<feature type="chain" id="PRO_5030555333" evidence="1">
    <location>
        <begin position="21"/>
        <end position="139"/>
    </location>
</feature>
<keyword evidence="1" id="KW-0732">Signal</keyword>
<sequence length="139" mass="14651">MGNRLAALGLLLGWVVAGSAAGRDQDLAGFIVGSYQLVGKNLDSAATHGGSAVIARSPAGLNIHRIIDGRTIVGTVHVEQATADRIPVVRIRYTDRGTACEQTCLVTSDLDNYPRLTCQVYVPGKATSDPGLEAYFPVK</sequence>
<proteinExistence type="predicted"/>
<name>A0A7U4DP72_DESPD</name>
<dbReference type="EMBL" id="CP002364">
    <property type="protein sequence ID" value="ADW17712.1"/>
    <property type="molecule type" value="Genomic_DNA"/>
</dbReference>
<keyword evidence="3" id="KW-1185">Reference proteome</keyword>
<gene>
    <name evidence="2" type="ordered locus">Despr_1558</name>
</gene>
<dbReference type="Proteomes" id="UP000006365">
    <property type="component" value="Chromosome"/>
</dbReference>
<dbReference type="RefSeq" id="WP_015724253.1">
    <property type="nucleotide sequence ID" value="NC_014972.1"/>
</dbReference>
<reference evidence="2 3" key="1">
    <citation type="journal article" date="2011" name="Stand. Genomic Sci.">
        <title>Complete genome sequence of Desulfobulbus propionicus type strain (1pr3).</title>
        <authorList>
            <person name="Pagani I."/>
            <person name="Lapidus A."/>
            <person name="Nolan M."/>
            <person name="Lucas S."/>
            <person name="Hammon N."/>
            <person name="Deshpande S."/>
            <person name="Cheng J.F."/>
            <person name="Chertkov O."/>
            <person name="Davenport K."/>
            <person name="Tapia R."/>
            <person name="Han C."/>
            <person name="Goodwin L."/>
            <person name="Pitluck S."/>
            <person name="Liolios K."/>
            <person name="Mavromatis K."/>
            <person name="Ivanova N."/>
            <person name="Mikhailova N."/>
            <person name="Pati A."/>
            <person name="Chen A."/>
            <person name="Palaniappan K."/>
            <person name="Land M."/>
            <person name="Hauser L."/>
            <person name="Chang Y.J."/>
            <person name="Jeffries C.D."/>
            <person name="Detter J.C."/>
            <person name="Brambilla E."/>
            <person name="Kannan K.P."/>
            <person name="Djao O.D."/>
            <person name="Rohde M."/>
            <person name="Pukall R."/>
            <person name="Spring S."/>
            <person name="Goker M."/>
            <person name="Sikorski J."/>
            <person name="Woyke T."/>
            <person name="Bristow J."/>
            <person name="Eisen J.A."/>
            <person name="Markowitz V."/>
            <person name="Hugenholtz P."/>
            <person name="Kyrpides N.C."/>
            <person name="Klenk H.P."/>
        </authorList>
    </citation>
    <scope>NUCLEOTIDE SEQUENCE [LARGE SCALE GENOMIC DNA]</scope>
    <source>
        <strain evidence="3">ATCC 33891 / DSM 2032 / 1pr3</strain>
    </source>
</reference>
<accession>A0A7U4DP72</accession>
<dbReference type="KEGG" id="dpr:Despr_1558"/>
<dbReference type="AlphaFoldDB" id="A0A7U4DP72"/>
<organism evidence="2 3">
    <name type="scientific">Desulfobulbus propionicus (strain ATCC 33891 / DSM 2032 / VKM B-1956 / 1pr3)</name>
    <dbReference type="NCBI Taxonomy" id="577650"/>
    <lineage>
        <taxon>Bacteria</taxon>
        <taxon>Pseudomonadati</taxon>
        <taxon>Thermodesulfobacteriota</taxon>
        <taxon>Desulfobulbia</taxon>
        <taxon>Desulfobulbales</taxon>
        <taxon>Desulfobulbaceae</taxon>
        <taxon>Desulfobulbus</taxon>
    </lineage>
</organism>
<evidence type="ECO:0000313" key="3">
    <source>
        <dbReference type="Proteomes" id="UP000006365"/>
    </source>
</evidence>
<feature type="signal peptide" evidence="1">
    <location>
        <begin position="1"/>
        <end position="20"/>
    </location>
</feature>
<evidence type="ECO:0000256" key="1">
    <source>
        <dbReference type="SAM" id="SignalP"/>
    </source>
</evidence>
<evidence type="ECO:0000313" key="2">
    <source>
        <dbReference type="EMBL" id="ADW17712.1"/>
    </source>
</evidence>